<feature type="region of interest" description="Disordered" evidence="1">
    <location>
        <begin position="62"/>
        <end position="99"/>
    </location>
</feature>
<evidence type="ECO:0000313" key="2">
    <source>
        <dbReference type="EMBL" id="KAK6638789.1"/>
    </source>
</evidence>
<name>A0AAN8P580_POLSC</name>
<evidence type="ECO:0000313" key="3">
    <source>
        <dbReference type="Proteomes" id="UP001372834"/>
    </source>
</evidence>
<gene>
    <name evidence="2" type="ORF">RUM43_007058</name>
</gene>
<comment type="caution">
    <text evidence="2">The sequence shown here is derived from an EMBL/GenBank/DDBJ whole genome shotgun (WGS) entry which is preliminary data.</text>
</comment>
<accession>A0AAN8P580</accession>
<evidence type="ECO:0000256" key="1">
    <source>
        <dbReference type="SAM" id="MobiDB-lite"/>
    </source>
</evidence>
<dbReference type="Proteomes" id="UP001372834">
    <property type="component" value="Unassembled WGS sequence"/>
</dbReference>
<reference evidence="2 3" key="1">
    <citation type="submission" date="2023-10" db="EMBL/GenBank/DDBJ databases">
        <title>Genomes of two closely related lineages of the louse Polyplax serrata with different host specificities.</title>
        <authorList>
            <person name="Martinu J."/>
            <person name="Tarabai H."/>
            <person name="Stefka J."/>
            <person name="Hypsa V."/>
        </authorList>
    </citation>
    <scope>NUCLEOTIDE SEQUENCE [LARGE SCALE GENOMIC DNA]</scope>
    <source>
        <strain evidence="2">HR10_N</strain>
    </source>
</reference>
<organism evidence="2 3">
    <name type="scientific">Polyplax serrata</name>
    <name type="common">Common mouse louse</name>
    <dbReference type="NCBI Taxonomy" id="468196"/>
    <lineage>
        <taxon>Eukaryota</taxon>
        <taxon>Metazoa</taxon>
        <taxon>Ecdysozoa</taxon>
        <taxon>Arthropoda</taxon>
        <taxon>Hexapoda</taxon>
        <taxon>Insecta</taxon>
        <taxon>Pterygota</taxon>
        <taxon>Neoptera</taxon>
        <taxon>Paraneoptera</taxon>
        <taxon>Psocodea</taxon>
        <taxon>Troctomorpha</taxon>
        <taxon>Phthiraptera</taxon>
        <taxon>Anoplura</taxon>
        <taxon>Polyplacidae</taxon>
        <taxon>Polyplax</taxon>
    </lineage>
</organism>
<protein>
    <submittedName>
        <fullName evidence="2">Uncharacterized protein</fullName>
    </submittedName>
</protein>
<dbReference type="EMBL" id="JAWJWE010000003">
    <property type="protein sequence ID" value="KAK6638789.1"/>
    <property type="molecule type" value="Genomic_DNA"/>
</dbReference>
<feature type="compositionally biased region" description="Basic and acidic residues" evidence="1">
    <location>
        <begin position="37"/>
        <end position="46"/>
    </location>
</feature>
<feature type="region of interest" description="Disordered" evidence="1">
    <location>
        <begin position="26"/>
        <end position="46"/>
    </location>
</feature>
<sequence length="99" mass="10951">MSIIDEEIQDWCAHNSHLDTHILCGGTNGIEDESPEKDDNRSSEYRQVHQVFFERANFQHMSSTGSTNAGLIENSMALDSNHKHRQAQGQGAPPSDNAG</sequence>
<proteinExistence type="predicted"/>
<dbReference type="AlphaFoldDB" id="A0AAN8P580"/>